<dbReference type="AlphaFoldDB" id="A0A6N7F516"/>
<keyword evidence="2" id="KW-0732">Signal</keyword>
<organism evidence="3 4">
    <name type="scientific">Ostreibacterium oceani</name>
    <dbReference type="NCBI Taxonomy" id="2654998"/>
    <lineage>
        <taxon>Bacteria</taxon>
        <taxon>Pseudomonadati</taxon>
        <taxon>Pseudomonadota</taxon>
        <taxon>Gammaproteobacteria</taxon>
        <taxon>Cardiobacteriales</taxon>
        <taxon>Ostreibacteriaceae</taxon>
        <taxon>Ostreibacterium</taxon>
    </lineage>
</organism>
<dbReference type="EMBL" id="WHNW01000015">
    <property type="protein sequence ID" value="MPV86976.1"/>
    <property type="molecule type" value="Genomic_DNA"/>
</dbReference>
<dbReference type="InParanoid" id="A0A6N7F516"/>
<sequence>MALVWIVFIMGGVHLNEREEKKMQLMTTYLKQIVATLFMLLFMLSSVAMAHENHEVNEDIAKQMKQMGKALRVIRKTDDKDEILSALTQMQTAAEDAKGFEAYVIRDGLSDKSQADYENGLQKFIDNIEAIKVEVGMSDRVDGGDIFKKVRDMKDNSHEYFSVD</sequence>
<dbReference type="SUPFAM" id="SSF47175">
    <property type="entry name" value="Cytochromes"/>
    <property type="match status" value="1"/>
</dbReference>
<evidence type="ECO:0000313" key="3">
    <source>
        <dbReference type="EMBL" id="MPV86976.1"/>
    </source>
</evidence>
<dbReference type="GO" id="GO:0009055">
    <property type="term" value="F:electron transfer activity"/>
    <property type="evidence" value="ECO:0007669"/>
    <property type="project" value="InterPro"/>
</dbReference>
<proteinExistence type="inferred from homology"/>
<dbReference type="GO" id="GO:0042597">
    <property type="term" value="C:periplasmic space"/>
    <property type="evidence" value="ECO:0007669"/>
    <property type="project" value="InterPro"/>
</dbReference>
<dbReference type="GO" id="GO:0020037">
    <property type="term" value="F:heme binding"/>
    <property type="evidence" value="ECO:0007669"/>
    <property type="project" value="InterPro"/>
</dbReference>
<reference evidence="3 4" key="1">
    <citation type="submission" date="2019-10" db="EMBL/GenBank/DDBJ databases">
        <title>Cardiobacteriales fam. a chemoheterotrophic member of the order Cardiobacteriales, and proposal of Cardiobacteriales fam. nov.</title>
        <authorList>
            <person name="Wang C."/>
        </authorList>
    </citation>
    <scope>NUCLEOTIDE SEQUENCE [LARGE SCALE GENOMIC DNA]</scope>
    <source>
        <strain evidence="3 4">ML27</strain>
    </source>
</reference>
<dbReference type="Proteomes" id="UP000471298">
    <property type="component" value="Unassembled WGS sequence"/>
</dbReference>
<name>A0A6N7F516_9GAMM</name>
<dbReference type="GO" id="GO:0022900">
    <property type="term" value="P:electron transport chain"/>
    <property type="evidence" value="ECO:0007669"/>
    <property type="project" value="InterPro"/>
</dbReference>
<comment type="caution">
    <text evidence="3">The sequence shown here is derived from an EMBL/GenBank/DDBJ whole genome shotgun (WGS) entry which is preliminary data.</text>
</comment>
<dbReference type="GO" id="GO:0005506">
    <property type="term" value="F:iron ion binding"/>
    <property type="evidence" value="ECO:0007669"/>
    <property type="project" value="InterPro"/>
</dbReference>
<dbReference type="InterPro" id="IPR010980">
    <property type="entry name" value="Cyt_c/b562"/>
</dbReference>
<gene>
    <name evidence="3" type="ORF">GCU85_09585</name>
</gene>
<keyword evidence="4" id="KW-1185">Reference proteome</keyword>
<protein>
    <recommendedName>
        <fullName evidence="5">Cytochrome b562</fullName>
    </recommendedName>
</protein>
<dbReference type="Gene3D" id="1.20.120.10">
    <property type="entry name" value="Cytochrome c/b562"/>
    <property type="match status" value="1"/>
</dbReference>
<evidence type="ECO:0000256" key="2">
    <source>
        <dbReference type="ARBA" id="ARBA00022729"/>
    </source>
</evidence>
<dbReference type="Pfam" id="PF07361">
    <property type="entry name" value="Cytochrom_B562"/>
    <property type="match status" value="1"/>
</dbReference>
<evidence type="ECO:0008006" key="5">
    <source>
        <dbReference type="Google" id="ProtNLM"/>
    </source>
</evidence>
<accession>A0A6N7F516</accession>
<dbReference type="InterPro" id="IPR009155">
    <property type="entry name" value="Cyt_b562"/>
</dbReference>
<evidence type="ECO:0000313" key="4">
    <source>
        <dbReference type="Proteomes" id="UP000471298"/>
    </source>
</evidence>
<comment type="similarity">
    <text evidence="1">Belongs to the cytochrome b562 family.</text>
</comment>
<evidence type="ECO:0000256" key="1">
    <source>
        <dbReference type="ARBA" id="ARBA00005523"/>
    </source>
</evidence>